<dbReference type="NCBIfam" id="TIGR01777">
    <property type="entry name" value="yfcH"/>
    <property type="match status" value="1"/>
</dbReference>
<feature type="domain" description="NAD-dependent epimerase/dehydratase" evidence="2">
    <location>
        <begin position="3"/>
        <end position="219"/>
    </location>
</feature>
<feature type="domain" description="DUF1731" evidence="3">
    <location>
        <begin position="248"/>
        <end position="293"/>
    </location>
</feature>
<dbReference type="EMBL" id="MLHH01000027">
    <property type="protein sequence ID" value="OOF35643.1"/>
    <property type="molecule type" value="Genomic_DNA"/>
</dbReference>
<dbReference type="RefSeq" id="WP_077428134.1">
    <property type="nucleotide sequence ID" value="NZ_MLHH01000027.1"/>
</dbReference>
<dbReference type="InterPro" id="IPR010099">
    <property type="entry name" value="SDR39U1"/>
</dbReference>
<sequence length="298" mass="33372">MNILITGGTGLIGQALISELLQKQYQLTLLVRHEKKATALFPQKTLRFLTALSSFKNLDEFDVVINLAGEPIFAKPWTKTQKKVLYDSRITLTQQLTKLINAGVNRPRFISGSATGIYGDRSMETLTETSPIAHHTFTAQLCQAWESAALQAKTKVCLLRTGIVLSPQGGALQKILPLYRWNLAGPLGSGSQYWPWIALEDMVSGILFLVEHPQCHGVYNFVSPQPVMNKTFNQQLAQSLKRCAFFPAPSLALKLILGERSTLLLESQKVYPARLLEAEFHFHYENLPQYLTALFPEK</sequence>
<dbReference type="OrthoDB" id="9801773at2"/>
<evidence type="ECO:0000259" key="3">
    <source>
        <dbReference type="Pfam" id="PF08338"/>
    </source>
</evidence>
<proteinExistence type="inferred from homology"/>
<evidence type="ECO:0000256" key="1">
    <source>
        <dbReference type="ARBA" id="ARBA00009353"/>
    </source>
</evidence>
<dbReference type="InterPro" id="IPR013549">
    <property type="entry name" value="DUF1731"/>
</dbReference>
<dbReference type="InterPro" id="IPR036291">
    <property type="entry name" value="NAD(P)-bd_dom_sf"/>
</dbReference>
<dbReference type="PANTHER" id="PTHR11092:SF0">
    <property type="entry name" value="EPIMERASE FAMILY PROTEIN SDR39U1"/>
    <property type="match status" value="1"/>
</dbReference>
<accession>A0A1V3I7I2</accession>
<dbReference type="Pfam" id="PF01370">
    <property type="entry name" value="Epimerase"/>
    <property type="match status" value="1"/>
</dbReference>
<dbReference type="SUPFAM" id="SSF51735">
    <property type="entry name" value="NAD(P)-binding Rossmann-fold domains"/>
    <property type="match status" value="1"/>
</dbReference>
<keyword evidence="5" id="KW-1185">Reference proteome</keyword>
<protein>
    <submittedName>
        <fullName evidence="4">TIGR01777 family protein</fullName>
    </submittedName>
</protein>
<dbReference type="Pfam" id="PF08338">
    <property type="entry name" value="DUF1731"/>
    <property type="match status" value="1"/>
</dbReference>
<reference evidence="4 5" key="1">
    <citation type="submission" date="2016-10" db="EMBL/GenBank/DDBJ databases">
        <title>Rodentibacter gen. nov. and new species.</title>
        <authorList>
            <person name="Christensen H."/>
        </authorList>
    </citation>
    <scope>NUCLEOTIDE SEQUENCE [LARGE SCALE GENOMIC DNA]</scope>
    <source>
        <strain evidence="4 5">Ac69</strain>
    </source>
</reference>
<name>A0A1V3I7I2_9PAST</name>
<evidence type="ECO:0000313" key="4">
    <source>
        <dbReference type="EMBL" id="OOF35643.1"/>
    </source>
</evidence>
<dbReference type="AlphaFoldDB" id="A0A1V3I7I2"/>
<dbReference type="STRING" id="1908258.BKK48_09290"/>
<dbReference type="Gene3D" id="3.40.50.720">
    <property type="entry name" value="NAD(P)-binding Rossmann-like Domain"/>
    <property type="match status" value="1"/>
</dbReference>
<comment type="similarity">
    <text evidence="1">Belongs to the NAD(P)-dependent epimerase/dehydratase family. SDR39U1 subfamily.</text>
</comment>
<evidence type="ECO:0000313" key="5">
    <source>
        <dbReference type="Proteomes" id="UP000189437"/>
    </source>
</evidence>
<dbReference type="Proteomes" id="UP000189437">
    <property type="component" value="Unassembled WGS sequence"/>
</dbReference>
<evidence type="ECO:0000259" key="2">
    <source>
        <dbReference type="Pfam" id="PF01370"/>
    </source>
</evidence>
<dbReference type="PANTHER" id="PTHR11092">
    <property type="entry name" value="SUGAR NUCLEOTIDE EPIMERASE RELATED"/>
    <property type="match status" value="1"/>
</dbReference>
<comment type="caution">
    <text evidence="4">The sequence shown here is derived from an EMBL/GenBank/DDBJ whole genome shotgun (WGS) entry which is preliminary data.</text>
</comment>
<organism evidence="4 5">
    <name type="scientific">Rodentibacter heidelbergensis</name>
    <dbReference type="NCBI Taxonomy" id="1908258"/>
    <lineage>
        <taxon>Bacteria</taxon>
        <taxon>Pseudomonadati</taxon>
        <taxon>Pseudomonadota</taxon>
        <taxon>Gammaproteobacteria</taxon>
        <taxon>Pasteurellales</taxon>
        <taxon>Pasteurellaceae</taxon>
        <taxon>Rodentibacter</taxon>
    </lineage>
</organism>
<gene>
    <name evidence="4" type="ORF">BKK48_09290</name>
</gene>
<dbReference type="InterPro" id="IPR001509">
    <property type="entry name" value="Epimerase_deHydtase"/>
</dbReference>